<dbReference type="Proteomes" id="UP000297654">
    <property type="component" value="Unassembled WGS sequence"/>
</dbReference>
<organism evidence="2 3">
    <name type="scientific">Cryobacterium luteum</name>
    <dbReference type="NCBI Taxonomy" id="1424661"/>
    <lineage>
        <taxon>Bacteria</taxon>
        <taxon>Bacillati</taxon>
        <taxon>Actinomycetota</taxon>
        <taxon>Actinomycetes</taxon>
        <taxon>Micrococcales</taxon>
        <taxon>Microbacteriaceae</taxon>
        <taxon>Cryobacterium</taxon>
    </lineage>
</organism>
<protein>
    <submittedName>
        <fullName evidence="2">Uncharacterized protein</fullName>
    </submittedName>
</protein>
<keyword evidence="1" id="KW-0472">Membrane</keyword>
<accession>A0A5F0D856</accession>
<feature type="transmembrane region" description="Helical" evidence="1">
    <location>
        <begin position="44"/>
        <end position="66"/>
    </location>
</feature>
<evidence type="ECO:0000256" key="1">
    <source>
        <dbReference type="SAM" id="Phobius"/>
    </source>
</evidence>
<dbReference type="RefSeq" id="WP_134450334.1">
    <property type="nucleotide sequence ID" value="NZ_SOFF01000017.1"/>
</dbReference>
<keyword evidence="1" id="KW-0812">Transmembrane</keyword>
<proteinExistence type="predicted"/>
<feature type="transmembrane region" description="Helical" evidence="1">
    <location>
        <begin position="18"/>
        <end position="38"/>
    </location>
</feature>
<dbReference type="AlphaFoldDB" id="A0A5F0D856"/>
<name>A0A5F0D856_9MICO</name>
<keyword evidence="3" id="KW-1185">Reference proteome</keyword>
<dbReference type="EMBL" id="SOFF01000017">
    <property type="protein sequence ID" value="TFB92239.1"/>
    <property type="molecule type" value="Genomic_DNA"/>
</dbReference>
<evidence type="ECO:0000313" key="2">
    <source>
        <dbReference type="EMBL" id="TFB92239.1"/>
    </source>
</evidence>
<reference evidence="2 3" key="1">
    <citation type="submission" date="2019-03" db="EMBL/GenBank/DDBJ databases">
        <title>Genomics of glacier-inhabiting Cryobacterium strains.</title>
        <authorList>
            <person name="Liu Q."/>
            <person name="Xin Y.-H."/>
        </authorList>
    </citation>
    <scope>NUCLEOTIDE SEQUENCE [LARGE SCALE GENOMIC DNA]</scope>
    <source>
        <strain evidence="2 3">Hh15</strain>
    </source>
</reference>
<keyword evidence="1" id="KW-1133">Transmembrane helix</keyword>
<evidence type="ECO:0000313" key="3">
    <source>
        <dbReference type="Proteomes" id="UP000297654"/>
    </source>
</evidence>
<sequence length="73" mass="7802">MNDNDNDNASSNNRLPEIFIIGGLVTFVIFGAFLVLGIPQGGSAVPPLMMGIGLINSIGGVVVWVVRRRHTRP</sequence>
<comment type="caution">
    <text evidence="2">The sequence shown here is derived from an EMBL/GenBank/DDBJ whole genome shotgun (WGS) entry which is preliminary data.</text>
</comment>
<gene>
    <name evidence="2" type="ORF">E3O10_05070</name>
</gene>